<comment type="subcellular location">
    <subcellularLocation>
        <location evidence="2">Secreted</location>
    </subcellularLocation>
</comment>
<keyword evidence="10" id="KW-0325">Glycoprotein</keyword>
<keyword evidence="16" id="KW-1185">Reference proteome</keyword>
<dbReference type="Gene3D" id="2.10.70.10">
    <property type="entry name" value="Complement Module, domain 1"/>
    <property type="match status" value="4"/>
</dbReference>
<dbReference type="PROSITE" id="PS50923">
    <property type="entry name" value="SUSHI"/>
    <property type="match status" value="3"/>
</dbReference>
<evidence type="ECO:0000256" key="5">
    <source>
        <dbReference type="ARBA" id="ARBA00022659"/>
    </source>
</evidence>
<keyword evidence="7" id="KW-0732">Signal</keyword>
<feature type="domain" description="Sushi" evidence="14">
    <location>
        <begin position="96"/>
        <end position="159"/>
    </location>
</feature>
<name>A0A9W7WQD6_TRIRA</name>
<evidence type="ECO:0000256" key="9">
    <source>
        <dbReference type="ARBA" id="ARBA00023157"/>
    </source>
</evidence>
<feature type="domain" description="Sushi" evidence="14">
    <location>
        <begin position="231"/>
        <end position="290"/>
    </location>
</feature>
<dbReference type="GO" id="GO:0005576">
    <property type="term" value="C:extracellular region"/>
    <property type="evidence" value="ECO:0007669"/>
    <property type="project" value="UniProtKB-SubCell"/>
</dbReference>
<dbReference type="InterPro" id="IPR008197">
    <property type="entry name" value="WAP_dom"/>
</dbReference>
<evidence type="ECO:0000259" key="14">
    <source>
        <dbReference type="PROSITE" id="PS50923"/>
    </source>
</evidence>
<dbReference type="CDD" id="cd00033">
    <property type="entry name" value="CCP"/>
    <property type="match status" value="3"/>
</dbReference>
<dbReference type="SUPFAM" id="SSF57535">
    <property type="entry name" value="Complement control module/SCR domain"/>
    <property type="match status" value="4"/>
</dbReference>
<evidence type="ECO:0000256" key="13">
    <source>
        <dbReference type="PROSITE-ProRule" id="PRU00302"/>
    </source>
</evidence>
<evidence type="ECO:0000256" key="11">
    <source>
        <dbReference type="ARBA" id="ARBA00029855"/>
    </source>
</evidence>
<feature type="disulfide bond" evidence="13">
    <location>
        <begin position="201"/>
        <end position="228"/>
    </location>
</feature>
<dbReference type="InterPro" id="IPR035976">
    <property type="entry name" value="Sushi/SCR/CCP_sf"/>
</dbReference>
<proteinExistence type="predicted"/>
<comment type="caution">
    <text evidence="13">Lacks conserved residue(s) required for the propagation of feature annotation.</text>
</comment>
<comment type="function">
    <text evidence="1">Binds to various kinds of negatively charged substances such as heparin, phospholipids, and dextran sulfate. May prevent activation of the intrinsic blood coagulation cascade by binding to phospholipids on the surface of damaged cells.</text>
</comment>
<evidence type="ECO:0000256" key="7">
    <source>
        <dbReference type="ARBA" id="ARBA00022729"/>
    </source>
</evidence>
<keyword evidence="4" id="KW-0964">Secreted</keyword>
<evidence type="ECO:0000313" key="15">
    <source>
        <dbReference type="EMBL" id="KAI7806375.1"/>
    </source>
</evidence>
<evidence type="ECO:0000256" key="3">
    <source>
        <dbReference type="ARBA" id="ARBA00020104"/>
    </source>
</evidence>
<dbReference type="GO" id="GO:0008201">
    <property type="term" value="F:heparin binding"/>
    <property type="evidence" value="ECO:0007669"/>
    <property type="project" value="UniProtKB-KW"/>
</dbReference>
<dbReference type="InterPro" id="IPR050350">
    <property type="entry name" value="Compl-Cell_Adhes-Reg"/>
</dbReference>
<dbReference type="PANTHER" id="PTHR19325">
    <property type="entry name" value="COMPLEMENT COMPONENT-RELATED SUSHI DOMAIN-CONTAINING"/>
    <property type="match status" value="1"/>
</dbReference>
<feature type="disulfide bond" evidence="13">
    <location>
        <begin position="233"/>
        <end position="276"/>
    </location>
</feature>
<evidence type="ECO:0000256" key="12">
    <source>
        <dbReference type="ARBA" id="ARBA00033414"/>
    </source>
</evidence>
<comment type="caution">
    <text evidence="15">The sequence shown here is derived from an EMBL/GenBank/DDBJ whole genome shotgun (WGS) entry which is preliminary data.</text>
</comment>
<feature type="domain" description="Sushi" evidence="14">
    <location>
        <begin position="175"/>
        <end position="230"/>
    </location>
</feature>
<gene>
    <name evidence="15" type="ORF">IRJ41_004928</name>
</gene>
<keyword evidence="5 13" id="KW-0768">Sushi</keyword>
<reference evidence="15" key="1">
    <citation type="submission" date="2021-02" db="EMBL/GenBank/DDBJ databases">
        <title>Comparative genomics reveals that relaxation of natural selection precedes convergent phenotypic evolution of cavefish.</title>
        <authorList>
            <person name="Peng Z."/>
        </authorList>
    </citation>
    <scope>NUCLEOTIDE SEQUENCE</scope>
    <source>
        <tissue evidence="15">Muscle</tissue>
    </source>
</reference>
<sequence>MVQSPFIHLLVFSFCAFSEWLGEMESYLLFYFLCVWALSCPSIASVEATEQCPERMLGNERRRACPKKCLLDKECGSKRLCLCDGQCGLSCVAPGRTCPWPLPPGNHFDVALLSPSPSFSALLEVRCKSGYTMPNGLDVIIRRCQGDRQWSGDEPVCTTSQNGGRAEEPDQVPVASCSLPDNDLLSVQGSAAVGSSIKYQCESGYVLVGHSQNICHENQTWQYPQPVCRRVFCPPPKEVDRGHLVAVQRAEYEVGNTIYYLCKKTFLLDGPNQVTCLPNGTWSAVPACRARCPVPAQRSRVIVGGEKRWPYDLTDGVVAHGENVTFFCQHPGKQCSFTATEVCVDGQLMAPSCYLDPTWLQFKLFPHRLVSEIDACDPADLQ</sequence>
<accession>A0A9W7WQD6</accession>
<keyword evidence="6" id="KW-0358">Heparin-binding</keyword>
<dbReference type="Pfam" id="PF00084">
    <property type="entry name" value="Sushi"/>
    <property type="match status" value="3"/>
</dbReference>
<dbReference type="Proteomes" id="UP001059041">
    <property type="component" value="Linkage Group LG8"/>
</dbReference>
<keyword evidence="9 13" id="KW-1015">Disulfide bond</keyword>
<evidence type="ECO:0000256" key="2">
    <source>
        <dbReference type="ARBA" id="ARBA00004613"/>
    </source>
</evidence>
<dbReference type="EMBL" id="JAFHDT010000008">
    <property type="protein sequence ID" value="KAI7806375.1"/>
    <property type="molecule type" value="Genomic_DNA"/>
</dbReference>
<dbReference type="AlphaFoldDB" id="A0A9W7WQD6"/>
<evidence type="ECO:0000256" key="1">
    <source>
        <dbReference type="ARBA" id="ARBA00003651"/>
    </source>
</evidence>
<protein>
    <recommendedName>
        <fullName evidence="3">Beta-2-glycoprotein 1</fullName>
    </recommendedName>
    <alternativeName>
        <fullName evidence="11">Apolipoprotein H</fullName>
    </alternativeName>
    <alternativeName>
        <fullName evidence="12">Beta-2-glycoprotein I</fullName>
    </alternativeName>
</protein>
<evidence type="ECO:0000256" key="4">
    <source>
        <dbReference type="ARBA" id="ARBA00022525"/>
    </source>
</evidence>
<dbReference type="Pfam" id="PF09014">
    <property type="entry name" value="Sushi_2"/>
    <property type="match status" value="1"/>
</dbReference>
<dbReference type="InterPro" id="IPR000436">
    <property type="entry name" value="Sushi_SCR_CCP_dom"/>
</dbReference>
<keyword evidence="8" id="KW-0677">Repeat</keyword>
<dbReference type="PANTHER" id="PTHR19325:SF502">
    <property type="entry name" value="BETA-2-GLYCOPROTEIN 1"/>
    <property type="match status" value="1"/>
</dbReference>
<dbReference type="GO" id="GO:0030414">
    <property type="term" value="F:peptidase inhibitor activity"/>
    <property type="evidence" value="ECO:0007669"/>
    <property type="project" value="InterPro"/>
</dbReference>
<evidence type="ECO:0000256" key="8">
    <source>
        <dbReference type="ARBA" id="ARBA00022737"/>
    </source>
</evidence>
<organism evidence="15 16">
    <name type="scientific">Triplophysa rosa</name>
    <name type="common">Cave loach</name>
    <dbReference type="NCBI Taxonomy" id="992332"/>
    <lineage>
        <taxon>Eukaryota</taxon>
        <taxon>Metazoa</taxon>
        <taxon>Chordata</taxon>
        <taxon>Craniata</taxon>
        <taxon>Vertebrata</taxon>
        <taxon>Euteleostomi</taxon>
        <taxon>Actinopterygii</taxon>
        <taxon>Neopterygii</taxon>
        <taxon>Teleostei</taxon>
        <taxon>Ostariophysi</taxon>
        <taxon>Cypriniformes</taxon>
        <taxon>Nemacheilidae</taxon>
        <taxon>Triplophysa</taxon>
    </lineage>
</organism>
<dbReference type="SMART" id="SM00032">
    <property type="entry name" value="CCP"/>
    <property type="match status" value="3"/>
</dbReference>
<dbReference type="InterPro" id="IPR015104">
    <property type="entry name" value="Sushi_2"/>
</dbReference>
<evidence type="ECO:0000313" key="16">
    <source>
        <dbReference type="Proteomes" id="UP001059041"/>
    </source>
</evidence>
<dbReference type="Pfam" id="PF00095">
    <property type="entry name" value="WAP"/>
    <property type="match status" value="1"/>
</dbReference>
<evidence type="ECO:0000256" key="10">
    <source>
        <dbReference type="ARBA" id="ARBA00023180"/>
    </source>
</evidence>
<evidence type="ECO:0000256" key="6">
    <source>
        <dbReference type="ARBA" id="ARBA00022674"/>
    </source>
</evidence>